<evidence type="ECO:0000256" key="2">
    <source>
        <dbReference type="ARBA" id="ARBA00022603"/>
    </source>
</evidence>
<dbReference type="SUPFAM" id="SSF55315">
    <property type="entry name" value="L30e-like"/>
    <property type="match status" value="1"/>
</dbReference>
<evidence type="ECO:0000313" key="6">
    <source>
        <dbReference type="Proteomes" id="UP001526426"/>
    </source>
</evidence>
<dbReference type="EMBL" id="JAIHOM010000039">
    <property type="protein sequence ID" value="MCW6036535.1"/>
    <property type="molecule type" value="Genomic_DNA"/>
</dbReference>
<evidence type="ECO:0000259" key="4">
    <source>
        <dbReference type="SMART" id="SM00967"/>
    </source>
</evidence>
<dbReference type="Proteomes" id="UP001526426">
    <property type="component" value="Unassembled WGS sequence"/>
</dbReference>
<dbReference type="PANTHER" id="PTHR43191:SF2">
    <property type="entry name" value="RRNA METHYLTRANSFERASE 3, MITOCHONDRIAL"/>
    <property type="match status" value="1"/>
</dbReference>
<protein>
    <submittedName>
        <fullName evidence="5">RNA methyltransferase</fullName>
    </submittedName>
</protein>
<dbReference type="Pfam" id="PF00588">
    <property type="entry name" value="SpoU_methylase"/>
    <property type="match status" value="1"/>
</dbReference>
<comment type="similarity">
    <text evidence="1">Belongs to the class IV-like SAM-binding methyltransferase superfamily. RNA methyltransferase TrmH family.</text>
</comment>
<dbReference type="CDD" id="cd18095">
    <property type="entry name" value="SpoU-like_rRNA-MTase"/>
    <property type="match status" value="1"/>
</dbReference>
<dbReference type="SMART" id="SM00967">
    <property type="entry name" value="SpoU_sub_bind"/>
    <property type="match status" value="1"/>
</dbReference>
<dbReference type="GO" id="GO:0032259">
    <property type="term" value="P:methylation"/>
    <property type="evidence" value="ECO:0007669"/>
    <property type="project" value="UniProtKB-KW"/>
</dbReference>
<keyword evidence="6" id="KW-1185">Reference proteome</keyword>
<dbReference type="InterPro" id="IPR001537">
    <property type="entry name" value="SpoU_MeTrfase"/>
</dbReference>
<name>A0ABT3L6B3_9CYAN</name>
<keyword evidence="3" id="KW-0808">Transferase</keyword>
<dbReference type="Gene3D" id="3.30.1330.30">
    <property type="match status" value="1"/>
</dbReference>
<comment type="caution">
    <text evidence="5">The sequence shown here is derived from an EMBL/GenBank/DDBJ whole genome shotgun (WGS) entry which is preliminary data.</text>
</comment>
<dbReference type="GO" id="GO:0008168">
    <property type="term" value="F:methyltransferase activity"/>
    <property type="evidence" value="ECO:0007669"/>
    <property type="project" value="UniProtKB-KW"/>
</dbReference>
<dbReference type="InterPro" id="IPR051259">
    <property type="entry name" value="rRNA_Methyltransferase"/>
</dbReference>
<organism evidence="5 6">
    <name type="scientific">Spirulina subsalsa FACHB-351</name>
    <dbReference type="NCBI Taxonomy" id="234711"/>
    <lineage>
        <taxon>Bacteria</taxon>
        <taxon>Bacillati</taxon>
        <taxon>Cyanobacteriota</taxon>
        <taxon>Cyanophyceae</taxon>
        <taxon>Spirulinales</taxon>
        <taxon>Spirulinaceae</taxon>
        <taxon>Spirulina</taxon>
    </lineage>
</organism>
<dbReference type="Gene3D" id="3.40.1280.10">
    <property type="match status" value="1"/>
</dbReference>
<dbReference type="InterPro" id="IPR013123">
    <property type="entry name" value="SpoU_subst-bd"/>
</dbReference>
<dbReference type="InterPro" id="IPR029026">
    <property type="entry name" value="tRNA_m1G_MTases_N"/>
</dbReference>
<proteinExistence type="inferred from homology"/>
<accession>A0ABT3L6B3</accession>
<feature type="domain" description="RNA 2-O ribose methyltransferase substrate binding" evidence="4">
    <location>
        <begin position="29"/>
        <end position="103"/>
    </location>
</feature>
<dbReference type="InterPro" id="IPR029028">
    <property type="entry name" value="Alpha/beta_knot_MTases"/>
</dbReference>
<gene>
    <name evidence="5" type="ORF">K4A83_09695</name>
</gene>
<dbReference type="Pfam" id="PF22435">
    <property type="entry name" value="MRM3-like_sub_bind"/>
    <property type="match status" value="1"/>
</dbReference>
<reference evidence="5 6" key="1">
    <citation type="submission" date="2021-08" db="EMBL/GenBank/DDBJ databases">
        <title>Draft genome sequence of Spirulina subsalsa with high tolerance to salinity and hype-accumulation of phycocyanin.</title>
        <authorList>
            <person name="Pei H."/>
            <person name="Jiang L."/>
        </authorList>
    </citation>
    <scope>NUCLEOTIDE SEQUENCE [LARGE SCALE GENOMIC DNA]</scope>
    <source>
        <strain evidence="5 6">FACHB-351</strain>
    </source>
</reference>
<dbReference type="InterPro" id="IPR053888">
    <property type="entry name" value="MRM3-like_sub_bind"/>
</dbReference>
<evidence type="ECO:0000256" key="1">
    <source>
        <dbReference type="ARBA" id="ARBA00007228"/>
    </source>
</evidence>
<keyword evidence="2 5" id="KW-0489">Methyltransferase</keyword>
<dbReference type="SUPFAM" id="SSF75217">
    <property type="entry name" value="alpha/beta knot"/>
    <property type="match status" value="1"/>
</dbReference>
<dbReference type="InterPro" id="IPR029064">
    <property type="entry name" value="Ribosomal_eL30-like_sf"/>
</dbReference>
<dbReference type="PANTHER" id="PTHR43191">
    <property type="entry name" value="RRNA METHYLTRANSFERASE 3"/>
    <property type="match status" value="1"/>
</dbReference>
<evidence type="ECO:0000313" key="5">
    <source>
        <dbReference type="EMBL" id="MCW6036535.1"/>
    </source>
</evidence>
<dbReference type="RefSeq" id="WP_407809984.1">
    <property type="nucleotide sequence ID" value="NZ_JAIHOM010000039.1"/>
</dbReference>
<sequence length="269" mass="29440">MITSLQNPLIKQLRKLQQSKYRRQENLCLLEGTNLVAMASQGGLPLETICCTPIWQERHPQLWSVLEQGTARLEVVSDEVLRSLTTTVNPDGVIATLPRDQISPPPVAFPRLGVVLETLQDPGNLGTIIRTAAAIPSDGLWLSGDSVDFDNPKVLRASAGFIFQVPMARYGDLPQRVKAYRQQGGQVIATVPQGDLSYWEIDFQKHTLLLFGNEAAGLSQDLLAQSDLQVTIPLAVGVESLNVAIAAALLLYEGKRQTWRSSQSSSSLK</sequence>
<evidence type="ECO:0000256" key="3">
    <source>
        <dbReference type="ARBA" id="ARBA00022679"/>
    </source>
</evidence>